<protein>
    <submittedName>
        <fullName evidence="1">DUF2461 domain-containing protein</fullName>
    </submittedName>
</protein>
<comment type="caution">
    <text evidence="1">The sequence shown here is derived from an EMBL/GenBank/DDBJ whole genome shotgun (WGS) entry which is preliminary data.</text>
</comment>
<dbReference type="RefSeq" id="WP_331791394.1">
    <property type="nucleotide sequence ID" value="NZ_BAAAUO010000012.1"/>
</dbReference>
<accession>A0ABU7V5N2</accession>
<proteinExistence type="predicted"/>
<dbReference type="PIRSF" id="PIRSF028451">
    <property type="entry name" value="UCP028451"/>
    <property type="match status" value="1"/>
</dbReference>
<dbReference type="PANTHER" id="PTHR36452:SF1">
    <property type="entry name" value="DUF2461 DOMAIN-CONTAINING PROTEIN"/>
    <property type="match status" value="1"/>
</dbReference>
<sequence length="214" mass="24132">MSFDGLNPDALAFFDELAVNNTKEWWQSQKSRFTENVAGPFEALAEELEPEFGPVKIFRPYRDVRFSADKSPYKLQIGLVTRASAAHYLQLSASGLLIGGGMYQPTPPQLAAFRSLVDEARTAPDLEATLAEVRAAGFEPMRDDELRTAPRGFSADHPRIDLLRLRHLAVGREEQPDDWMWTPDALDEIRAAWHVVSVWCDWLHANIAIDPEAR</sequence>
<gene>
    <name evidence="1" type="ORF">V2V91_07590</name>
</gene>
<dbReference type="NCBIfam" id="TIGR02453">
    <property type="entry name" value="TIGR02453 family protein"/>
    <property type="match status" value="1"/>
</dbReference>
<keyword evidence="2" id="KW-1185">Reference proteome</keyword>
<reference evidence="1 2" key="1">
    <citation type="submission" date="2024-01" db="EMBL/GenBank/DDBJ databases">
        <title>the genome sequence of strain Microbacterium schleiferi NBRC 15075.</title>
        <authorList>
            <person name="Ding Y."/>
            <person name="Zhang G."/>
        </authorList>
    </citation>
    <scope>NUCLEOTIDE SEQUENCE [LARGE SCALE GENOMIC DNA]</scope>
    <source>
        <strain evidence="1 2">NBRC 15075</strain>
    </source>
</reference>
<dbReference type="InterPro" id="IPR012808">
    <property type="entry name" value="CHP02453"/>
</dbReference>
<evidence type="ECO:0000313" key="2">
    <source>
        <dbReference type="Proteomes" id="UP001351900"/>
    </source>
</evidence>
<organism evidence="1 2">
    <name type="scientific">Microbacterium schleiferi</name>
    <dbReference type="NCBI Taxonomy" id="69362"/>
    <lineage>
        <taxon>Bacteria</taxon>
        <taxon>Bacillati</taxon>
        <taxon>Actinomycetota</taxon>
        <taxon>Actinomycetes</taxon>
        <taxon>Micrococcales</taxon>
        <taxon>Microbacteriaceae</taxon>
        <taxon>Microbacterium</taxon>
    </lineage>
</organism>
<evidence type="ECO:0000313" key="1">
    <source>
        <dbReference type="EMBL" id="MEF2254999.1"/>
    </source>
</evidence>
<dbReference type="PANTHER" id="PTHR36452">
    <property type="entry name" value="CHROMOSOME 12, WHOLE GENOME SHOTGUN SEQUENCE"/>
    <property type="match status" value="1"/>
</dbReference>
<dbReference type="Proteomes" id="UP001351900">
    <property type="component" value="Unassembled WGS sequence"/>
</dbReference>
<dbReference type="InterPro" id="IPR015996">
    <property type="entry name" value="UCP028451"/>
</dbReference>
<name>A0ABU7V5N2_9MICO</name>
<dbReference type="Pfam" id="PF09365">
    <property type="entry name" value="DUF2461"/>
    <property type="match status" value="1"/>
</dbReference>
<dbReference type="EMBL" id="JAZHOV010000004">
    <property type="protein sequence ID" value="MEF2254999.1"/>
    <property type="molecule type" value="Genomic_DNA"/>
</dbReference>